<comment type="caution">
    <text evidence="8">The sequence shown here is derived from an EMBL/GenBank/DDBJ whole genome shotgun (WGS) entry which is preliminary data.</text>
</comment>
<dbReference type="GO" id="GO:0008776">
    <property type="term" value="F:acetate kinase activity"/>
    <property type="evidence" value="ECO:0007669"/>
    <property type="project" value="UniProtKB-UniRule"/>
</dbReference>
<feature type="binding site" evidence="6">
    <location>
        <position position="8"/>
    </location>
    <ligand>
        <name>Mg(2+)</name>
        <dbReference type="ChEBI" id="CHEBI:18420"/>
    </ligand>
</feature>
<evidence type="ECO:0000256" key="3">
    <source>
        <dbReference type="ARBA" id="ARBA00022741"/>
    </source>
</evidence>
<dbReference type="GO" id="GO:0000287">
    <property type="term" value="F:magnesium ion binding"/>
    <property type="evidence" value="ECO:0007669"/>
    <property type="project" value="UniProtKB-UniRule"/>
</dbReference>
<dbReference type="EC" id="2.7.2.1" evidence="6"/>
<dbReference type="NCBIfam" id="TIGR00016">
    <property type="entry name" value="ackA"/>
    <property type="match status" value="1"/>
</dbReference>
<dbReference type="PANTHER" id="PTHR21060">
    <property type="entry name" value="ACETATE KINASE"/>
    <property type="match status" value="1"/>
</dbReference>
<organism evidence="8 9">
    <name type="scientific">Liquorilactobacillus capillatus DSM 19910</name>
    <dbReference type="NCBI Taxonomy" id="1423731"/>
    <lineage>
        <taxon>Bacteria</taxon>
        <taxon>Bacillati</taxon>
        <taxon>Bacillota</taxon>
        <taxon>Bacilli</taxon>
        <taxon>Lactobacillales</taxon>
        <taxon>Lactobacillaceae</taxon>
        <taxon>Liquorilactobacillus</taxon>
    </lineage>
</organism>
<dbReference type="AlphaFoldDB" id="A0A0R1LY41"/>
<evidence type="ECO:0000256" key="7">
    <source>
        <dbReference type="RuleBase" id="RU003835"/>
    </source>
</evidence>
<name>A0A0R1LY41_9LACO</name>
<dbReference type="Proteomes" id="UP000051621">
    <property type="component" value="Unassembled WGS sequence"/>
</dbReference>
<keyword evidence="2 6" id="KW-0808">Transferase</keyword>
<dbReference type="RefSeq" id="WP_057745986.1">
    <property type="nucleotide sequence ID" value="NZ_AZEF01000042.1"/>
</dbReference>
<feature type="site" description="Transition state stabilizer" evidence="6">
    <location>
        <position position="179"/>
    </location>
</feature>
<keyword evidence="5 6" id="KW-0067">ATP-binding</keyword>
<feature type="site" description="Transition state stabilizer" evidence="6">
    <location>
        <position position="240"/>
    </location>
</feature>
<dbReference type="InterPro" id="IPR004372">
    <property type="entry name" value="Ac/propionate_kinase"/>
</dbReference>
<dbReference type="PROSITE" id="PS01076">
    <property type="entry name" value="ACETATE_KINASE_2"/>
    <property type="match status" value="1"/>
</dbReference>
<dbReference type="Pfam" id="PF00871">
    <property type="entry name" value="Acetate_kinase"/>
    <property type="match status" value="1"/>
</dbReference>
<dbReference type="PIRSF" id="PIRSF000722">
    <property type="entry name" value="Acetate_prop_kin"/>
    <property type="match status" value="1"/>
</dbReference>
<keyword evidence="9" id="KW-1185">Reference proteome</keyword>
<sequence length="405" mass="44610">MEKILAVNSGSSTLKVRLFAMPLEESLVSMLFDPINADDCNITFKQDNFQTKLHLDTGIDYTEAIELALKLLKKYHVINDFAEISGIGHRIVAGGEKFTKSTVITDSVLEDIEDLAEFAPLHNPANAKGIRATKRLLPQARQVAVFDTAFHATMSKKNFLYALPYEYYRTLKVRKYGAHGTSHRYVAMQAAALMRRPLDSLKLITLHLGAGASVTAIDKGKSVDTSMGFSPVTGLVMSTRAGDVDPSALFYLMHKGVIKDVDECLTILNKKSGLRGISELSNDMRTLEKEAPTDQQAQLAIDIFVKRIVDYIGAYWLELGGADAIIFTGGIGEKDAVMRERIAEKLVPLHVLAASEGSWTAEDELDFTAQGSSAKLLMIPTNEELMIARDVFNLSPVHNSKELSR</sequence>
<dbReference type="GO" id="GO:0005524">
    <property type="term" value="F:ATP binding"/>
    <property type="evidence" value="ECO:0007669"/>
    <property type="project" value="UniProtKB-KW"/>
</dbReference>
<gene>
    <name evidence="6" type="primary">ackA</name>
    <name evidence="8" type="ORF">FC81_GL002009</name>
</gene>
<dbReference type="EMBL" id="AZEF01000042">
    <property type="protein sequence ID" value="KRL00480.1"/>
    <property type="molecule type" value="Genomic_DNA"/>
</dbReference>
<dbReference type="PRINTS" id="PR00471">
    <property type="entry name" value="ACETATEKNASE"/>
</dbReference>
<comment type="catalytic activity">
    <reaction evidence="6">
        <text>acetate + ATP = acetyl phosphate + ADP</text>
        <dbReference type="Rhea" id="RHEA:11352"/>
        <dbReference type="ChEBI" id="CHEBI:22191"/>
        <dbReference type="ChEBI" id="CHEBI:30089"/>
        <dbReference type="ChEBI" id="CHEBI:30616"/>
        <dbReference type="ChEBI" id="CHEBI:456216"/>
        <dbReference type="EC" id="2.7.2.1"/>
    </reaction>
</comment>
<keyword evidence="6" id="KW-0479">Metal-binding</keyword>
<feature type="binding site" evidence="6">
    <location>
        <position position="383"/>
    </location>
    <ligand>
        <name>Mg(2+)</name>
        <dbReference type="ChEBI" id="CHEBI:18420"/>
    </ligand>
</feature>
<evidence type="ECO:0000256" key="4">
    <source>
        <dbReference type="ARBA" id="ARBA00022777"/>
    </source>
</evidence>
<keyword evidence="3 6" id="KW-0547">Nucleotide-binding</keyword>
<keyword evidence="6" id="KW-0460">Magnesium</keyword>
<comment type="caution">
    <text evidence="6">Lacks conserved residue(s) required for the propagation of feature annotation.</text>
</comment>
<dbReference type="PROSITE" id="PS01075">
    <property type="entry name" value="ACETATE_KINASE_1"/>
    <property type="match status" value="1"/>
</dbReference>
<comment type="cofactor">
    <cofactor evidence="6">
        <name>Mg(2+)</name>
        <dbReference type="ChEBI" id="CHEBI:18420"/>
    </cofactor>
    <cofactor evidence="6">
        <name>Mn(2+)</name>
        <dbReference type="ChEBI" id="CHEBI:29035"/>
    </cofactor>
    <text evidence="6">Mg(2+). Can also accept Mn(2+).</text>
</comment>
<evidence type="ECO:0000256" key="6">
    <source>
        <dbReference type="HAMAP-Rule" id="MF_00020"/>
    </source>
</evidence>
<comment type="subcellular location">
    <subcellularLocation>
        <location evidence="6">Cytoplasm</location>
    </subcellularLocation>
</comment>
<comment type="subunit">
    <text evidence="6">Homodimer.</text>
</comment>
<evidence type="ECO:0000256" key="5">
    <source>
        <dbReference type="ARBA" id="ARBA00022840"/>
    </source>
</evidence>
<dbReference type="InterPro" id="IPR000890">
    <property type="entry name" value="Aliphatic_acid_kin_short-chain"/>
</dbReference>
<feature type="binding site" evidence="6">
    <location>
        <begin position="283"/>
        <end position="285"/>
    </location>
    <ligand>
        <name>ATP</name>
        <dbReference type="ChEBI" id="CHEBI:30616"/>
    </ligand>
</feature>
<evidence type="ECO:0000256" key="1">
    <source>
        <dbReference type="ARBA" id="ARBA00008748"/>
    </source>
</evidence>
<dbReference type="STRING" id="1423731.FC81_GL002009"/>
<dbReference type="Gene3D" id="3.30.420.40">
    <property type="match status" value="2"/>
</dbReference>
<dbReference type="GO" id="GO:0006085">
    <property type="term" value="P:acetyl-CoA biosynthetic process"/>
    <property type="evidence" value="ECO:0007669"/>
    <property type="project" value="UniProtKB-UniRule"/>
</dbReference>
<feature type="binding site" evidence="6">
    <location>
        <begin position="207"/>
        <end position="211"/>
    </location>
    <ligand>
        <name>ATP</name>
        <dbReference type="ChEBI" id="CHEBI:30616"/>
    </ligand>
</feature>
<keyword evidence="4 6" id="KW-0418">Kinase</keyword>
<evidence type="ECO:0000256" key="2">
    <source>
        <dbReference type="ARBA" id="ARBA00022679"/>
    </source>
</evidence>
<dbReference type="PATRIC" id="fig|1423731.3.peg.2065"/>
<dbReference type="GO" id="GO:0006083">
    <property type="term" value="P:acetate metabolic process"/>
    <property type="evidence" value="ECO:0007669"/>
    <property type="project" value="TreeGrafter"/>
</dbReference>
<dbReference type="HAMAP" id="MF_00020">
    <property type="entry name" value="Acetate_kinase"/>
    <property type="match status" value="1"/>
</dbReference>
<dbReference type="UniPathway" id="UPA00340">
    <property type="reaction ID" value="UER00458"/>
</dbReference>
<comment type="similarity">
    <text evidence="1 6 7">Belongs to the acetokinase family.</text>
</comment>
<protein>
    <recommendedName>
        <fullName evidence="6">Acetate kinase</fullName>
        <ecNumber evidence="6">2.7.2.1</ecNumber>
    </recommendedName>
    <alternativeName>
        <fullName evidence="6">Acetokinase</fullName>
    </alternativeName>
</protein>
<dbReference type="InterPro" id="IPR023865">
    <property type="entry name" value="Aliphatic_acid_kinase_CS"/>
</dbReference>
<feature type="binding site" evidence="6">
    <location>
        <position position="90"/>
    </location>
    <ligand>
        <name>substrate</name>
    </ligand>
</feature>
<dbReference type="PANTHER" id="PTHR21060:SF15">
    <property type="entry name" value="ACETATE KINASE-RELATED"/>
    <property type="match status" value="1"/>
</dbReference>
<dbReference type="GO" id="GO:0005737">
    <property type="term" value="C:cytoplasm"/>
    <property type="evidence" value="ECO:0007669"/>
    <property type="project" value="UniProtKB-SubCell"/>
</dbReference>
<dbReference type="SUPFAM" id="SSF53067">
    <property type="entry name" value="Actin-like ATPase domain"/>
    <property type="match status" value="2"/>
</dbReference>
<feature type="active site" description="Proton donor/acceptor" evidence="6">
    <location>
        <position position="147"/>
    </location>
</feature>
<accession>A0A0R1LY41</accession>
<dbReference type="InterPro" id="IPR043129">
    <property type="entry name" value="ATPase_NBD"/>
</dbReference>
<dbReference type="OrthoDB" id="9802453at2"/>
<keyword evidence="6" id="KW-0963">Cytoplasm</keyword>
<comment type="function">
    <text evidence="6">Catalyzes the formation of acetyl phosphate from acetate and ATP. Can also catalyze the reverse reaction.</text>
</comment>
<evidence type="ECO:0000313" key="8">
    <source>
        <dbReference type="EMBL" id="KRL00480.1"/>
    </source>
</evidence>
<dbReference type="CDD" id="cd24010">
    <property type="entry name" value="ASKHA_NBD_AcK_PK"/>
    <property type="match status" value="1"/>
</dbReference>
<comment type="pathway">
    <text evidence="6">Metabolic intermediate biosynthesis; acetyl-CoA biosynthesis; acetyl-CoA from acetate: step 1/2.</text>
</comment>
<proteinExistence type="inferred from homology"/>
<feature type="binding site" evidence="6">
    <location>
        <position position="15"/>
    </location>
    <ligand>
        <name>ATP</name>
        <dbReference type="ChEBI" id="CHEBI:30616"/>
    </ligand>
</feature>
<reference evidence="8 9" key="1">
    <citation type="journal article" date="2015" name="Genome Announc.">
        <title>Expanding the biotechnology potential of lactobacilli through comparative genomics of 213 strains and associated genera.</title>
        <authorList>
            <person name="Sun Z."/>
            <person name="Harris H.M."/>
            <person name="McCann A."/>
            <person name="Guo C."/>
            <person name="Argimon S."/>
            <person name="Zhang W."/>
            <person name="Yang X."/>
            <person name="Jeffery I.B."/>
            <person name="Cooney J.C."/>
            <person name="Kagawa T.F."/>
            <person name="Liu W."/>
            <person name="Song Y."/>
            <person name="Salvetti E."/>
            <person name="Wrobel A."/>
            <person name="Rasinkangas P."/>
            <person name="Parkhill J."/>
            <person name="Rea M.C."/>
            <person name="O'Sullivan O."/>
            <person name="Ritari J."/>
            <person name="Douillard F.P."/>
            <person name="Paul Ross R."/>
            <person name="Yang R."/>
            <person name="Briner A.E."/>
            <person name="Felis G.E."/>
            <person name="de Vos W.M."/>
            <person name="Barrangou R."/>
            <person name="Klaenhammer T.R."/>
            <person name="Caufield P.W."/>
            <person name="Cui Y."/>
            <person name="Zhang H."/>
            <person name="O'Toole P.W."/>
        </authorList>
    </citation>
    <scope>NUCLEOTIDE SEQUENCE [LARGE SCALE GENOMIC DNA]</scope>
    <source>
        <strain evidence="8 9">DSM 19910</strain>
    </source>
</reference>
<evidence type="ECO:0000313" key="9">
    <source>
        <dbReference type="Proteomes" id="UP000051621"/>
    </source>
</evidence>